<dbReference type="OrthoDB" id="8932998at2759"/>
<organism evidence="2 3">
    <name type="scientific">Danionella cerebrum</name>
    <dbReference type="NCBI Taxonomy" id="2873325"/>
    <lineage>
        <taxon>Eukaryota</taxon>
        <taxon>Metazoa</taxon>
        <taxon>Chordata</taxon>
        <taxon>Craniata</taxon>
        <taxon>Vertebrata</taxon>
        <taxon>Euteleostomi</taxon>
        <taxon>Actinopterygii</taxon>
        <taxon>Neopterygii</taxon>
        <taxon>Teleostei</taxon>
        <taxon>Ostariophysi</taxon>
        <taxon>Cypriniformes</taxon>
        <taxon>Danionidae</taxon>
        <taxon>Danioninae</taxon>
        <taxon>Danionella</taxon>
    </lineage>
</organism>
<keyword evidence="1" id="KW-0472">Membrane</keyword>
<sequence length="223" mass="24818">MAWTSASDAPERLPKVLIWACQEGRIPEGRPGTHWKGCFEAGLNPSRCSLVEMEKALSGSPETVARQPELLSDTKRRLLENPTLRADALSFTTLKPDSPFYSGISHALRVMGISPRLKDEGNPLLSVRPGKGFLLAALASGLHQFWHIGSPQDIEYLPVRRKIGLRFNLQMFPGKMFNSALRDEEKGIEDKESKEESILAMLGIIGTILNLLVIIFVYIYTTL</sequence>
<keyword evidence="3" id="KW-1185">Reference proteome</keyword>
<feature type="transmembrane region" description="Helical" evidence="1">
    <location>
        <begin position="198"/>
        <end position="220"/>
    </location>
</feature>
<name>A0A553QRT5_9TELE</name>
<proteinExistence type="predicted"/>
<dbReference type="Proteomes" id="UP000316079">
    <property type="component" value="Unassembled WGS sequence"/>
</dbReference>
<comment type="caution">
    <text evidence="2">The sequence shown here is derived from an EMBL/GenBank/DDBJ whole genome shotgun (WGS) entry which is preliminary data.</text>
</comment>
<keyword evidence="1" id="KW-1133">Transmembrane helix</keyword>
<evidence type="ECO:0000313" key="2">
    <source>
        <dbReference type="EMBL" id="TRY92496.1"/>
    </source>
</evidence>
<evidence type="ECO:0000256" key="1">
    <source>
        <dbReference type="SAM" id="Phobius"/>
    </source>
</evidence>
<accession>A0A553QRT5</accession>
<dbReference type="AlphaFoldDB" id="A0A553QRT5"/>
<protein>
    <submittedName>
        <fullName evidence="2">Uncharacterized protein</fullName>
    </submittedName>
</protein>
<keyword evidence="1" id="KW-0812">Transmembrane</keyword>
<gene>
    <name evidence="2" type="ORF">DNTS_028197</name>
</gene>
<dbReference type="EMBL" id="SRMA01025613">
    <property type="protein sequence ID" value="TRY92496.1"/>
    <property type="molecule type" value="Genomic_DNA"/>
</dbReference>
<reference evidence="2 3" key="1">
    <citation type="journal article" date="2019" name="Sci. Data">
        <title>Hybrid genome assembly and annotation of Danionella translucida.</title>
        <authorList>
            <person name="Kadobianskyi M."/>
            <person name="Schulze L."/>
            <person name="Schuelke M."/>
            <person name="Judkewitz B."/>
        </authorList>
    </citation>
    <scope>NUCLEOTIDE SEQUENCE [LARGE SCALE GENOMIC DNA]</scope>
    <source>
        <strain evidence="2 3">Bolton</strain>
    </source>
</reference>
<evidence type="ECO:0000313" key="3">
    <source>
        <dbReference type="Proteomes" id="UP000316079"/>
    </source>
</evidence>
<dbReference type="Pfam" id="PF21954">
    <property type="entry name" value="TUNAR"/>
    <property type="match status" value="1"/>
</dbReference>
<dbReference type="InterPro" id="IPR054138">
    <property type="entry name" value="TUNAR"/>
</dbReference>